<comment type="caution">
    <text evidence="2">The sequence shown here is derived from an EMBL/GenBank/DDBJ whole genome shotgun (WGS) entry which is preliminary data.</text>
</comment>
<evidence type="ECO:0000256" key="1">
    <source>
        <dbReference type="SAM" id="Phobius"/>
    </source>
</evidence>
<keyword evidence="1" id="KW-0472">Membrane</keyword>
<evidence type="ECO:0000313" key="2">
    <source>
        <dbReference type="EMBL" id="EOR08035.1"/>
    </source>
</evidence>
<accession>R9B169</accession>
<dbReference type="Proteomes" id="UP000016201">
    <property type="component" value="Unassembled WGS sequence"/>
</dbReference>
<feature type="transmembrane region" description="Helical" evidence="1">
    <location>
        <begin position="151"/>
        <end position="172"/>
    </location>
</feature>
<feature type="transmembrane region" description="Helical" evidence="1">
    <location>
        <begin position="358"/>
        <end position="378"/>
    </location>
</feature>
<sequence>MNLNFWQTLFRLLHVYAGIFIAPFIFIAALTGFFYAATPQIEKIIYKDILYIEHNDSKTQSLSKQIEKARQFLSPTAQITEVRPAPTENQTTRIIFSDSKFRLQNEALFIDPYTLEVKGQLAVYGTSGLLPFRTKLDHLHRDLLLGSWGRFYSELAASWLAVLIFTGFYQWYNRRKASKKKQNIHNRYIQKHSTIGLALFPLLLFVAVTGLTWSEYAGENIRIFRQALSWQTPVLTTSLQARAESDMIMHHDDHSMIHMQHSPQITPRDFDIALDLARKHGIDASQIQIKPPLDKSQAWSISEIQRNWPTQADSIAIDVSNHKVIDQLYFQDYPLIAKLTRWGVDAHIGILFGWINQLILIIYSFELCAMIFYAYLAWYKKTDFKQSIQQFSVLFINTWKHGNSLQRTTLVTLLTTLGIVLPLLGFSLIMALVAIFIGSIKQKEKN</sequence>
<feature type="transmembrane region" description="Helical" evidence="1">
    <location>
        <begin position="192"/>
        <end position="213"/>
    </location>
</feature>
<dbReference type="PANTHER" id="PTHR34219:SF1">
    <property type="entry name" value="PEPSY DOMAIN-CONTAINING PROTEIN"/>
    <property type="match status" value="1"/>
</dbReference>
<evidence type="ECO:0000313" key="3">
    <source>
        <dbReference type="Proteomes" id="UP000016201"/>
    </source>
</evidence>
<name>R9B169_9GAMM</name>
<keyword evidence="1" id="KW-0812">Transmembrane</keyword>
<reference evidence="2 3" key="1">
    <citation type="submission" date="2013-03" db="EMBL/GenBank/DDBJ databases">
        <title>The Genome Sequence of Acinetobacter tandoii CIP 107469.</title>
        <authorList>
            <consortium name="The Broad Institute Genome Sequencing Platform"/>
            <consortium name="The Broad Institute Genome Sequencing Center for Infectious Disease"/>
            <person name="Cerqueira G."/>
            <person name="Feldgarden M."/>
            <person name="Courvalin P."/>
            <person name="Perichon B."/>
            <person name="Grillot-Courvalin C."/>
            <person name="Clermont D."/>
            <person name="Rocha E."/>
            <person name="Yoon E.-J."/>
            <person name="Nemec A."/>
            <person name="Walker B."/>
            <person name="Young S.K."/>
            <person name="Zeng Q."/>
            <person name="Gargeya S."/>
            <person name="Fitzgerald M."/>
            <person name="Haas B."/>
            <person name="Abouelleil A."/>
            <person name="Alvarado L."/>
            <person name="Arachchi H.M."/>
            <person name="Berlin A.M."/>
            <person name="Chapman S.B."/>
            <person name="Dewar J."/>
            <person name="Goldberg J."/>
            <person name="Griggs A."/>
            <person name="Gujja S."/>
            <person name="Hansen M."/>
            <person name="Howarth C."/>
            <person name="Imamovic A."/>
            <person name="Larimer J."/>
            <person name="McCowan C."/>
            <person name="Murphy C."/>
            <person name="Neiman D."/>
            <person name="Pearson M."/>
            <person name="Priest M."/>
            <person name="Roberts A."/>
            <person name="Saif S."/>
            <person name="Shea T."/>
            <person name="Sisk P."/>
            <person name="Sykes S."/>
            <person name="Wortman J."/>
            <person name="Nusbaum C."/>
            <person name="Birren B."/>
        </authorList>
    </citation>
    <scope>NUCLEOTIDE SEQUENCE [LARGE SCALE GENOMIC DNA]</scope>
    <source>
        <strain evidence="2 3">CIP 107469</strain>
    </source>
</reference>
<dbReference type="Pfam" id="PF03929">
    <property type="entry name" value="PepSY_TM"/>
    <property type="match status" value="1"/>
</dbReference>
<feature type="transmembrane region" description="Helical" evidence="1">
    <location>
        <begin position="12"/>
        <end position="37"/>
    </location>
</feature>
<feature type="transmembrane region" description="Helical" evidence="1">
    <location>
        <begin position="410"/>
        <end position="437"/>
    </location>
</feature>
<dbReference type="eggNOG" id="COG3182">
    <property type="taxonomic scope" value="Bacteria"/>
</dbReference>
<dbReference type="EMBL" id="AQFM01000036">
    <property type="protein sequence ID" value="EOR08035.1"/>
    <property type="molecule type" value="Genomic_DNA"/>
</dbReference>
<protein>
    <recommendedName>
        <fullName evidence="4">PepSY domain-containing protein</fullName>
    </recommendedName>
</protein>
<proteinExistence type="predicted"/>
<keyword evidence="1" id="KW-1133">Transmembrane helix</keyword>
<evidence type="ECO:0008006" key="4">
    <source>
        <dbReference type="Google" id="ProtNLM"/>
    </source>
</evidence>
<dbReference type="OrthoDB" id="9791166at2"/>
<dbReference type="PATRIC" id="fig|1120927.3.peg.1338"/>
<dbReference type="RefSeq" id="WP_016166482.1">
    <property type="nucleotide sequence ID" value="NZ_JHZG01000027.1"/>
</dbReference>
<dbReference type="PANTHER" id="PTHR34219">
    <property type="entry name" value="IRON-REGULATED INNER MEMBRANE PROTEIN-RELATED"/>
    <property type="match status" value="1"/>
</dbReference>
<gene>
    <name evidence="2" type="ORF">I593_01389</name>
</gene>
<organism evidence="2 3">
    <name type="scientific">Acinetobacter tandoii DSM 14970 = CIP 107469</name>
    <dbReference type="NCBI Taxonomy" id="1120927"/>
    <lineage>
        <taxon>Bacteria</taxon>
        <taxon>Pseudomonadati</taxon>
        <taxon>Pseudomonadota</taxon>
        <taxon>Gammaproteobacteria</taxon>
        <taxon>Moraxellales</taxon>
        <taxon>Moraxellaceae</taxon>
        <taxon>Acinetobacter</taxon>
    </lineage>
</organism>
<dbReference type="InterPro" id="IPR005625">
    <property type="entry name" value="PepSY-ass_TM"/>
</dbReference>
<dbReference type="AlphaFoldDB" id="R9B169"/>
<keyword evidence="3" id="KW-1185">Reference proteome</keyword>